<evidence type="ECO:0000256" key="1">
    <source>
        <dbReference type="SAM" id="MobiDB-lite"/>
    </source>
</evidence>
<proteinExistence type="predicted"/>
<comment type="caution">
    <text evidence="2">The sequence shown here is derived from an EMBL/GenBank/DDBJ whole genome shotgun (WGS) entry which is preliminary data.</text>
</comment>
<organism evidence="2 3">
    <name type="scientific">Georgenia daeguensis</name>
    <dbReference type="NCBI Taxonomy" id="908355"/>
    <lineage>
        <taxon>Bacteria</taxon>
        <taxon>Bacillati</taxon>
        <taxon>Actinomycetota</taxon>
        <taxon>Actinomycetes</taxon>
        <taxon>Micrococcales</taxon>
        <taxon>Bogoriellaceae</taxon>
        <taxon>Georgenia</taxon>
    </lineage>
</organism>
<sequence length="89" mass="9443">MSGSFQSGAEGPRRRGVAAAVDEQTTTDNSARAGRYGCPTGMRRRERRPSPRGRRREPTRVAVATAGRGKDAGLTGGGPSERALVDTSW</sequence>
<accession>A0ABP8EVZ2</accession>
<reference evidence="3" key="1">
    <citation type="journal article" date="2019" name="Int. J. Syst. Evol. Microbiol.">
        <title>The Global Catalogue of Microorganisms (GCM) 10K type strain sequencing project: providing services to taxonomists for standard genome sequencing and annotation.</title>
        <authorList>
            <consortium name="The Broad Institute Genomics Platform"/>
            <consortium name="The Broad Institute Genome Sequencing Center for Infectious Disease"/>
            <person name="Wu L."/>
            <person name="Ma J."/>
        </authorList>
    </citation>
    <scope>NUCLEOTIDE SEQUENCE [LARGE SCALE GENOMIC DNA]</scope>
    <source>
        <strain evidence="3">JCM 17459</strain>
    </source>
</reference>
<gene>
    <name evidence="2" type="ORF">GCM10022262_25100</name>
</gene>
<evidence type="ECO:0000313" key="2">
    <source>
        <dbReference type="EMBL" id="GAA4288150.1"/>
    </source>
</evidence>
<protein>
    <submittedName>
        <fullName evidence="2">Uncharacterized protein</fullName>
    </submittedName>
</protein>
<name>A0ABP8EVZ2_9MICO</name>
<evidence type="ECO:0000313" key="3">
    <source>
        <dbReference type="Proteomes" id="UP001499841"/>
    </source>
</evidence>
<feature type="region of interest" description="Disordered" evidence="1">
    <location>
        <begin position="1"/>
        <end position="89"/>
    </location>
</feature>
<feature type="compositionally biased region" description="Basic residues" evidence="1">
    <location>
        <begin position="42"/>
        <end position="57"/>
    </location>
</feature>
<dbReference type="EMBL" id="BAABBA010000012">
    <property type="protein sequence ID" value="GAA4288150.1"/>
    <property type="molecule type" value="Genomic_DNA"/>
</dbReference>
<keyword evidence="3" id="KW-1185">Reference proteome</keyword>
<dbReference type="Proteomes" id="UP001499841">
    <property type="component" value="Unassembled WGS sequence"/>
</dbReference>